<feature type="region of interest" description="Disordered" evidence="1">
    <location>
        <begin position="206"/>
        <end position="228"/>
    </location>
</feature>
<dbReference type="AlphaFoldDB" id="A0A084SNS3"/>
<evidence type="ECO:0000313" key="3">
    <source>
        <dbReference type="Proteomes" id="UP000028547"/>
    </source>
</evidence>
<organism evidence="2 3">
    <name type="scientific">Archangium violaceum Cb vi76</name>
    <dbReference type="NCBI Taxonomy" id="1406225"/>
    <lineage>
        <taxon>Bacteria</taxon>
        <taxon>Pseudomonadati</taxon>
        <taxon>Myxococcota</taxon>
        <taxon>Myxococcia</taxon>
        <taxon>Myxococcales</taxon>
        <taxon>Cystobacterineae</taxon>
        <taxon>Archangiaceae</taxon>
        <taxon>Archangium</taxon>
    </lineage>
</organism>
<protein>
    <submittedName>
        <fullName evidence="2">Uncharacterized protein</fullName>
    </submittedName>
</protein>
<gene>
    <name evidence="2" type="ORF">Q664_30470</name>
</gene>
<accession>A0A084SNS3</accession>
<dbReference type="EMBL" id="JPMI01000222">
    <property type="protein sequence ID" value="KFA90108.1"/>
    <property type="molecule type" value="Genomic_DNA"/>
</dbReference>
<sequence length="228" mass="25040">MAVTGRPKSLPWLLGAAAVVLLALVLVGVLLASPSTDDAPGQESRAAVPEQRSPAPEPRAAPTSSALATVPSDAGLPANPIAEAAPSEAPARHPVDLEKLRTLLPNNLYWETGVPTKDPEVLRKRDEEGKRWNALYGKVQSNTATEQEIHQYYEHRRQVSEDAIAFATTVLEQYGTQLPDQEQGLYALSIRMHRTRLEELPRQIEEALSRKSAQDQRRETWQRSGGGN</sequence>
<name>A0A084SNS3_9BACT</name>
<proteinExistence type="predicted"/>
<evidence type="ECO:0000313" key="2">
    <source>
        <dbReference type="EMBL" id="KFA90108.1"/>
    </source>
</evidence>
<feature type="compositionally biased region" description="Basic and acidic residues" evidence="1">
    <location>
        <begin position="206"/>
        <end position="221"/>
    </location>
</feature>
<feature type="compositionally biased region" description="Low complexity" evidence="1">
    <location>
        <begin position="77"/>
        <end position="89"/>
    </location>
</feature>
<dbReference type="Proteomes" id="UP000028547">
    <property type="component" value="Unassembled WGS sequence"/>
</dbReference>
<feature type="region of interest" description="Disordered" evidence="1">
    <location>
        <begin position="34"/>
        <end position="93"/>
    </location>
</feature>
<reference evidence="2 3" key="1">
    <citation type="submission" date="2014-07" db="EMBL/GenBank/DDBJ databases">
        <title>Draft Genome Sequence of Gephyronic Acid Producer, Cystobacter violaceus Strain Cb vi76.</title>
        <authorList>
            <person name="Stevens D.C."/>
            <person name="Young J."/>
            <person name="Carmichael R."/>
            <person name="Tan J."/>
            <person name="Taylor R.E."/>
        </authorList>
    </citation>
    <scope>NUCLEOTIDE SEQUENCE [LARGE SCALE GENOMIC DNA]</scope>
    <source>
        <strain evidence="2 3">Cb vi76</strain>
    </source>
</reference>
<comment type="caution">
    <text evidence="2">The sequence shown here is derived from an EMBL/GenBank/DDBJ whole genome shotgun (WGS) entry which is preliminary data.</text>
</comment>
<dbReference type="RefSeq" id="WP_043403381.1">
    <property type="nucleotide sequence ID" value="NZ_JPMI01000222.1"/>
</dbReference>
<evidence type="ECO:0000256" key="1">
    <source>
        <dbReference type="SAM" id="MobiDB-lite"/>
    </source>
</evidence>